<dbReference type="SUPFAM" id="SSF54826">
    <property type="entry name" value="Enolase N-terminal domain-like"/>
    <property type="match status" value="1"/>
</dbReference>
<dbReference type="SFLD" id="SFLDG00179">
    <property type="entry name" value="mandelate_racemase"/>
    <property type="match status" value="1"/>
</dbReference>
<dbReference type="Pfam" id="PF02746">
    <property type="entry name" value="MR_MLE_N"/>
    <property type="match status" value="1"/>
</dbReference>
<dbReference type="SFLD" id="SFLDS00001">
    <property type="entry name" value="Enolase"/>
    <property type="match status" value="1"/>
</dbReference>
<gene>
    <name evidence="3" type="ORF">RxyAA322_29340</name>
</gene>
<dbReference type="EMBL" id="AP019791">
    <property type="protein sequence ID" value="BBL81080.1"/>
    <property type="molecule type" value="Genomic_DNA"/>
</dbReference>
<protein>
    <submittedName>
        <fullName evidence="3">Dehydratase</fullName>
    </submittedName>
</protein>
<dbReference type="Proteomes" id="UP000318065">
    <property type="component" value="Chromosome"/>
</dbReference>
<proteinExistence type="predicted"/>
<dbReference type="Gene3D" id="3.30.390.10">
    <property type="entry name" value="Enolase-like, N-terminal domain"/>
    <property type="match status" value="1"/>
</dbReference>
<dbReference type="InterPro" id="IPR036849">
    <property type="entry name" value="Enolase-like_C_sf"/>
</dbReference>
<keyword evidence="1" id="KW-0456">Lyase</keyword>
<dbReference type="PANTHER" id="PTHR48080">
    <property type="entry name" value="D-GALACTONATE DEHYDRATASE-RELATED"/>
    <property type="match status" value="1"/>
</dbReference>
<reference evidence="3" key="1">
    <citation type="journal article" date="2019" name="Microbiol. Resour. Announc.">
        <title>Complete Genome Sequence of Rubrobacter xylanophilus Strain AA3-22, Isolated from Arima Onsen in Japan.</title>
        <authorList>
            <person name="Tomariguchi N."/>
            <person name="Miyazaki K."/>
        </authorList>
    </citation>
    <scope>NUCLEOTIDE SEQUENCE [LARGE SCALE GENOMIC DNA]</scope>
    <source>
        <strain evidence="3">AA3-22</strain>
    </source>
</reference>
<dbReference type="InterPro" id="IPR013341">
    <property type="entry name" value="Mandelate_racemase_N_dom"/>
</dbReference>
<evidence type="ECO:0000313" key="3">
    <source>
        <dbReference type="EMBL" id="BBL81080.1"/>
    </source>
</evidence>
<evidence type="ECO:0000259" key="2">
    <source>
        <dbReference type="SMART" id="SM00922"/>
    </source>
</evidence>
<dbReference type="GO" id="GO:0016829">
    <property type="term" value="F:lyase activity"/>
    <property type="evidence" value="ECO:0007669"/>
    <property type="project" value="UniProtKB-KW"/>
</dbReference>
<dbReference type="PANTHER" id="PTHR48080:SF2">
    <property type="entry name" value="D-GALACTONATE DEHYDRATASE"/>
    <property type="match status" value="1"/>
</dbReference>
<dbReference type="SMART" id="SM00922">
    <property type="entry name" value="MR_MLE"/>
    <property type="match status" value="1"/>
</dbReference>
<organism evidence="3 4">
    <name type="scientific">Rubrobacter xylanophilus</name>
    <dbReference type="NCBI Taxonomy" id="49319"/>
    <lineage>
        <taxon>Bacteria</taxon>
        <taxon>Bacillati</taxon>
        <taxon>Actinomycetota</taxon>
        <taxon>Rubrobacteria</taxon>
        <taxon>Rubrobacterales</taxon>
        <taxon>Rubrobacteraceae</taxon>
        <taxon>Rubrobacter</taxon>
    </lineage>
</organism>
<accession>A0A510HM42</accession>
<evidence type="ECO:0000256" key="1">
    <source>
        <dbReference type="ARBA" id="ARBA00023239"/>
    </source>
</evidence>
<feature type="domain" description="Mandelate racemase/muconate lactonizing enzyme C-terminal" evidence="2">
    <location>
        <begin position="132"/>
        <end position="237"/>
    </location>
</feature>
<dbReference type="Gene3D" id="3.20.20.120">
    <property type="entry name" value="Enolase-like C-terminal domain"/>
    <property type="match status" value="1"/>
</dbReference>
<dbReference type="InterPro" id="IPR029017">
    <property type="entry name" value="Enolase-like_N"/>
</dbReference>
<keyword evidence="4" id="KW-1185">Reference proteome</keyword>
<dbReference type="InterPro" id="IPR013342">
    <property type="entry name" value="Mandelate_racemase_C"/>
</dbReference>
<dbReference type="InterPro" id="IPR029065">
    <property type="entry name" value="Enolase_C-like"/>
</dbReference>
<sequence length="390" mass="43513">MRISGVETFVVGTEWRNLTIVRLSTDEGLTGLGEARMVNHTEALLGYLREAADRHVIGHDPFRMEELVLKLTRDDFSRPGEVLSSGLACFEMACWDIVGKALGQPVYNLLGGPVREKVKAYANGWYRVEREPEEFHAAARRVVERGYRALKVDPFGPGYYELEREEKLRAVGLVEAVRDAVGPEVEILLEMHGRFSPAQALEMIRLLEPYDPGWAEEPVPPTNLKALRKVSEKAPAGIPVATGERIHQRAEYRELFELQAADVIQPDISHIGGLLETKKLAAWADACYVTVAPHNVGGQISTAAALHLAATTTNFRIQEYFNDFADPWLKETAPGLPEVVDGYFSLPQGPGLGVELDEEAVREHPRQKVHFNLFAEGWEKREATRERGIG</sequence>
<dbReference type="OrthoDB" id="5241672at2"/>
<dbReference type="AlphaFoldDB" id="A0A510HM42"/>
<evidence type="ECO:0000313" key="4">
    <source>
        <dbReference type="Proteomes" id="UP000318065"/>
    </source>
</evidence>
<dbReference type="RefSeq" id="WP_143529009.1">
    <property type="nucleotide sequence ID" value="NZ_AP019791.1"/>
</dbReference>
<dbReference type="SUPFAM" id="SSF51604">
    <property type="entry name" value="Enolase C-terminal domain-like"/>
    <property type="match status" value="1"/>
</dbReference>
<name>A0A510HM42_9ACTN</name>
<dbReference type="Pfam" id="PF13378">
    <property type="entry name" value="MR_MLE_C"/>
    <property type="match status" value="1"/>
</dbReference>
<dbReference type="InterPro" id="IPR034593">
    <property type="entry name" value="DgoD-like"/>
</dbReference>
<dbReference type="CDD" id="cd03316">
    <property type="entry name" value="MR_like"/>
    <property type="match status" value="1"/>
</dbReference>